<keyword evidence="2" id="KW-1185">Reference proteome</keyword>
<evidence type="ECO:0000313" key="1">
    <source>
        <dbReference type="EMBL" id="KAI4344991.1"/>
    </source>
</evidence>
<protein>
    <submittedName>
        <fullName evidence="1">Uncharacterized protein</fullName>
    </submittedName>
</protein>
<sequence length="253" mass="29894">MVQKFLKNNIFTLFGVPRTLISDRDTHFCNKPLRTLLEKYGVKHKIVTPYQPQTSGQVEVSNRELKRILEKIVHNNRKDWSVKLTDALWAYRTTFKTPLGMSPYNIVFEKECYLPVELEHKAYWAVKLLNFDPHAAGQNRLLQLNALDEFRREAYENSRIYKERTKTWHDKKISQKNFYLGQQVLLFNSRLKLHPGKLKSRWSGPYTVTNVTPFRAIELKCNTHNFKVNGHRLKPYLTSPEFQVHVVRLLDPP</sequence>
<reference evidence="1 2" key="1">
    <citation type="journal article" date="2022" name="DNA Res.">
        <title>Chromosomal-level genome assembly of the orchid tree Bauhinia variegata (Leguminosae; Cercidoideae) supports the allotetraploid origin hypothesis of Bauhinia.</title>
        <authorList>
            <person name="Zhong Y."/>
            <person name="Chen Y."/>
            <person name="Zheng D."/>
            <person name="Pang J."/>
            <person name="Liu Y."/>
            <person name="Luo S."/>
            <person name="Meng S."/>
            <person name="Qian L."/>
            <person name="Wei D."/>
            <person name="Dai S."/>
            <person name="Zhou R."/>
        </authorList>
    </citation>
    <scope>NUCLEOTIDE SEQUENCE [LARGE SCALE GENOMIC DNA]</scope>
    <source>
        <strain evidence="1">BV-YZ2020</strain>
    </source>
</reference>
<dbReference type="Proteomes" id="UP000828941">
    <property type="component" value="Chromosome 5"/>
</dbReference>
<evidence type="ECO:0000313" key="2">
    <source>
        <dbReference type="Proteomes" id="UP000828941"/>
    </source>
</evidence>
<organism evidence="1 2">
    <name type="scientific">Bauhinia variegata</name>
    <name type="common">Purple orchid tree</name>
    <name type="synonym">Phanera variegata</name>
    <dbReference type="NCBI Taxonomy" id="167791"/>
    <lineage>
        <taxon>Eukaryota</taxon>
        <taxon>Viridiplantae</taxon>
        <taxon>Streptophyta</taxon>
        <taxon>Embryophyta</taxon>
        <taxon>Tracheophyta</taxon>
        <taxon>Spermatophyta</taxon>
        <taxon>Magnoliopsida</taxon>
        <taxon>eudicotyledons</taxon>
        <taxon>Gunneridae</taxon>
        <taxon>Pentapetalae</taxon>
        <taxon>rosids</taxon>
        <taxon>fabids</taxon>
        <taxon>Fabales</taxon>
        <taxon>Fabaceae</taxon>
        <taxon>Cercidoideae</taxon>
        <taxon>Cercideae</taxon>
        <taxon>Bauhiniinae</taxon>
        <taxon>Bauhinia</taxon>
    </lineage>
</organism>
<proteinExistence type="predicted"/>
<comment type="caution">
    <text evidence="1">The sequence shown here is derived from an EMBL/GenBank/DDBJ whole genome shotgun (WGS) entry which is preliminary data.</text>
</comment>
<accession>A0ACB9P9E9</accession>
<dbReference type="EMBL" id="CM039430">
    <property type="protein sequence ID" value="KAI4344991.1"/>
    <property type="molecule type" value="Genomic_DNA"/>
</dbReference>
<gene>
    <name evidence="1" type="ORF">L6164_012161</name>
</gene>
<name>A0ACB9P9E9_BAUVA</name>